<accession>A0A6G1IT08</accession>
<evidence type="ECO:0000313" key="2">
    <source>
        <dbReference type="Proteomes" id="UP000799291"/>
    </source>
</evidence>
<dbReference type="AlphaFoldDB" id="A0A6G1IT08"/>
<reference evidence="1" key="1">
    <citation type="journal article" date="2020" name="Stud. Mycol.">
        <title>101 Dothideomycetes genomes: a test case for predicting lifestyles and emergence of pathogens.</title>
        <authorList>
            <person name="Haridas S."/>
            <person name="Albert R."/>
            <person name="Binder M."/>
            <person name="Bloem J."/>
            <person name="Labutti K."/>
            <person name="Salamov A."/>
            <person name="Andreopoulos B."/>
            <person name="Baker S."/>
            <person name="Barry K."/>
            <person name="Bills G."/>
            <person name="Bluhm B."/>
            <person name="Cannon C."/>
            <person name="Castanera R."/>
            <person name="Culley D."/>
            <person name="Daum C."/>
            <person name="Ezra D."/>
            <person name="Gonzalez J."/>
            <person name="Henrissat B."/>
            <person name="Kuo A."/>
            <person name="Liang C."/>
            <person name="Lipzen A."/>
            <person name="Lutzoni F."/>
            <person name="Magnuson J."/>
            <person name="Mondo S."/>
            <person name="Nolan M."/>
            <person name="Ohm R."/>
            <person name="Pangilinan J."/>
            <person name="Park H.-J."/>
            <person name="Ramirez L."/>
            <person name="Alfaro M."/>
            <person name="Sun H."/>
            <person name="Tritt A."/>
            <person name="Yoshinaga Y."/>
            <person name="Zwiers L.-H."/>
            <person name="Turgeon B."/>
            <person name="Goodwin S."/>
            <person name="Spatafora J."/>
            <person name="Crous P."/>
            <person name="Grigoriev I."/>
        </authorList>
    </citation>
    <scope>NUCLEOTIDE SEQUENCE</scope>
    <source>
        <strain evidence="1">CBS 122367</strain>
    </source>
</reference>
<sequence>MDATACTQCLKTAAQRHKKVCATNSASSLPIEHAPTTAPRAKNLEKHIANPFTRLESCTYLHDRSEKDVFKLLIDSFHMRQADAFKSEDRKETDSVYTGAPSSIEGFRNFMRLASSRCGLLRPHVDKGAVMAHYGEQKLPMQLHMFAGVYESLPARIGPGTAIRKMKASMEAGPNDGRAYSMMGL</sequence>
<dbReference type="Proteomes" id="UP000799291">
    <property type="component" value="Unassembled WGS sequence"/>
</dbReference>
<keyword evidence="2" id="KW-1185">Reference proteome</keyword>
<protein>
    <submittedName>
        <fullName evidence="1">Uncharacterized protein</fullName>
    </submittedName>
</protein>
<gene>
    <name evidence="1" type="ORF">K458DRAFT_479554</name>
</gene>
<name>A0A6G1IT08_9PLEO</name>
<proteinExistence type="predicted"/>
<evidence type="ECO:0000313" key="1">
    <source>
        <dbReference type="EMBL" id="KAF2681009.1"/>
    </source>
</evidence>
<dbReference type="EMBL" id="MU005593">
    <property type="protein sequence ID" value="KAF2681009.1"/>
    <property type="molecule type" value="Genomic_DNA"/>
</dbReference>
<organism evidence="1 2">
    <name type="scientific">Lentithecium fluviatile CBS 122367</name>
    <dbReference type="NCBI Taxonomy" id="1168545"/>
    <lineage>
        <taxon>Eukaryota</taxon>
        <taxon>Fungi</taxon>
        <taxon>Dikarya</taxon>
        <taxon>Ascomycota</taxon>
        <taxon>Pezizomycotina</taxon>
        <taxon>Dothideomycetes</taxon>
        <taxon>Pleosporomycetidae</taxon>
        <taxon>Pleosporales</taxon>
        <taxon>Massarineae</taxon>
        <taxon>Lentitheciaceae</taxon>
        <taxon>Lentithecium</taxon>
    </lineage>
</organism>
<dbReference type="OrthoDB" id="432970at2759"/>